<evidence type="ECO:0000313" key="7">
    <source>
        <dbReference type="EMBL" id="PWQ92038.1"/>
    </source>
</evidence>
<dbReference type="SUPFAM" id="SSF53850">
    <property type="entry name" value="Periplasmic binding protein-like II"/>
    <property type="match status" value="1"/>
</dbReference>
<evidence type="ECO:0000256" key="2">
    <source>
        <dbReference type="ARBA" id="ARBA00005695"/>
    </source>
</evidence>
<dbReference type="GO" id="GO:0030313">
    <property type="term" value="C:cell envelope"/>
    <property type="evidence" value="ECO:0007669"/>
    <property type="project" value="UniProtKB-SubCell"/>
</dbReference>
<gene>
    <name evidence="7" type="ORF">DKW60_23230</name>
</gene>
<evidence type="ECO:0000256" key="3">
    <source>
        <dbReference type="ARBA" id="ARBA00022448"/>
    </source>
</evidence>
<evidence type="ECO:0000256" key="4">
    <source>
        <dbReference type="ARBA" id="ARBA00022729"/>
    </source>
</evidence>
<dbReference type="RefSeq" id="WP_109840023.1">
    <property type="nucleotide sequence ID" value="NZ_QGKM01000133.1"/>
</dbReference>
<evidence type="ECO:0000256" key="1">
    <source>
        <dbReference type="ARBA" id="ARBA00004196"/>
    </source>
</evidence>
<comment type="caution">
    <text evidence="7">The sequence shown here is derived from an EMBL/GenBank/DDBJ whole genome shotgun (WGS) entry which is preliminary data.</text>
</comment>
<dbReference type="GO" id="GO:1904680">
    <property type="term" value="F:peptide transmembrane transporter activity"/>
    <property type="evidence" value="ECO:0007669"/>
    <property type="project" value="TreeGrafter"/>
</dbReference>
<comment type="subcellular location">
    <subcellularLocation>
        <location evidence="1">Cell envelope</location>
    </subcellularLocation>
</comment>
<dbReference type="Proteomes" id="UP000245539">
    <property type="component" value="Unassembled WGS sequence"/>
</dbReference>
<dbReference type="Gene3D" id="3.40.190.10">
    <property type="entry name" value="Periplasmic binding protein-like II"/>
    <property type="match status" value="1"/>
</dbReference>
<dbReference type="GO" id="GO:0015833">
    <property type="term" value="P:peptide transport"/>
    <property type="evidence" value="ECO:0007669"/>
    <property type="project" value="TreeGrafter"/>
</dbReference>
<dbReference type="InterPro" id="IPR039424">
    <property type="entry name" value="SBP_5"/>
</dbReference>
<proteinExistence type="inferred from homology"/>
<dbReference type="PANTHER" id="PTHR30290">
    <property type="entry name" value="PERIPLASMIC BINDING COMPONENT OF ABC TRANSPORTER"/>
    <property type="match status" value="1"/>
</dbReference>
<comment type="similarity">
    <text evidence="2">Belongs to the bacterial solute-binding protein 5 family.</text>
</comment>
<dbReference type="EMBL" id="QGKM01000133">
    <property type="protein sequence ID" value="PWQ92038.1"/>
    <property type="molecule type" value="Genomic_DNA"/>
</dbReference>
<keyword evidence="4 5" id="KW-0732">Signal</keyword>
<dbReference type="InterPro" id="IPR023765">
    <property type="entry name" value="SBP_5_CS"/>
</dbReference>
<organism evidence="7 8">
    <name type="scientific">Leucothrix pacifica</name>
    <dbReference type="NCBI Taxonomy" id="1247513"/>
    <lineage>
        <taxon>Bacteria</taxon>
        <taxon>Pseudomonadati</taxon>
        <taxon>Pseudomonadota</taxon>
        <taxon>Gammaproteobacteria</taxon>
        <taxon>Thiotrichales</taxon>
        <taxon>Thiotrichaceae</taxon>
        <taxon>Leucothrix</taxon>
    </lineage>
</organism>
<feature type="signal peptide" evidence="5">
    <location>
        <begin position="1"/>
        <end position="22"/>
    </location>
</feature>
<evidence type="ECO:0000313" key="8">
    <source>
        <dbReference type="Proteomes" id="UP000245539"/>
    </source>
</evidence>
<accession>A0A317C0F7</accession>
<protein>
    <recommendedName>
        <fullName evidence="6">Solute-binding protein family 5 domain-containing protein</fullName>
    </recommendedName>
</protein>
<dbReference type="AlphaFoldDB" id="A0A317C0F7"/>
<evidence type="ECO:0000259" key="6">
    <source>
        <dbReference type="Pfam" id="PF00496"/>
    </source>
</evidence>
<feature type="domain" description="Solute-binding protein family 5" evidence="6">
    <location>
        <begin position="68"/>
        <end position="98"/>
    </location>
</feature>
<dbReference type="InterPro" id="IPR000914">
    <property type="entry name" value="SBP_5_dom"/>
</dbReference>
<dbReference type="Pfam" id="PF00496">
    <property type="entry name" value="SBP_bac_5"/>
    <property type="match status" value="1"/>
</dbReference>
<evidence type="ECO:0000256" key="5">
    <source>
        <dbReference type="SAM" id="SignalP"/>
    </source>
</evidence>
<reference evidence="7 8" key="1">
    <citation type="submission" date="2018-05" db="EMBL/GenBank/DDBJ databases">
        <title>Leucothrix arctica sp. nov., isolated from Arctic seawater.</title>
        <authorList>
            <person name="Choi A."/>
            <person name="Baek K."/>
        </authorList>
    </citation>
    <scope>NUCLEOTIDE SEQUENCE [LARGE SCALE GENOMIC DNA]</scope>
    <source>
        <strain evidence="7 8">JCM 18388</strain>
    </source>
</reference>
<dbReference type="OrthoDB" id="9801912at2"/>
<keyword evidence="3" id="KW-0813">Transport</keyword>
<dbReference type="PROSITE" id="PS01040">
    <property type="entry name" value="SBP_BACTERIAL_5"/>
    <property type="match status" value="1"/>
</dbReference>
<feature type="chain" id="PRO_5016332879" description="Solute-binding protein family 5 domain-containing protein" evidence="5">
    <location>
        <begin position="23"/>
        <end position="129"/>
    </location>
</feature>
<name>A0A317C0F7_9GAMM</name>
<sequence length="129" mass="14256">MFKPLSIAILAASLFASPIAFSADKTSVKISAPWEINSYDPAVSGFAFHRLQVMETLVDADTKGILISGLATEWSATEDGMSWSFTVREGVKFHNGTPRRMVRPTVKLSFNSWLSLRSTLPSHIKLVLR</sequence>
<dbReference type="PANTHER" id="PTHR30290:SF10">
    <property type="entry name" value="PERIPLASMIC OLIGOPEPTIDE-BINDING PROTEIN-RELATED"/>
    <property type="match status" value="1"/>
</dbReference>
<keyword evidence="8" id="KW-1185">Reference proteome</keyword>